<dbReference type="InterPro" id="IPR002490">
    <property type="entry name" value="V-ATPase_116kDa_su"/>
</dbReference>
<dbReference type="EMBL" id="AP025591">
    <property type="protein sequence ID" value="BDG01460.1"/>
    <property type="molecule type" value="Genomic_DNA"/>
</dbReference>
<evidence type="ECO:0000256" key="7">
    <source>
        <dbReference type="ARBA" id="ARBA00023136"/>
    </source>
</evidence>
<feature type="transmembrane region" description="Helical" evidence="9">
    <location>
        <begin position="536"/>
        <end position="561"/>
    </location>
</feature>
<organism evidence="10 11">
    <name type="scientific">Anaeromyxobacter oryzae</name>
    <dbReference type="NCBI Taxonomy" id="2918170"/>
    <lineage>
        <taxon>Bacteria</taxon>
        <taxon>Pseudomonadati</taxon>
        <taxon>Myxococcota</taxon>
        <taxon>Myxococcia</taxon>
        <taxon>Myxococcales</taxon>
        <taxon>Cystobacterineae</taxon>
        <taxon>Anaeromyxobacteraceae</taxon>
        <taxon>Anaeromyxobacter</taxon>
    </lineage>
</organism>
<feature type="transmembrane region" description="Helical" evidence="9">
    <location>
        <begin position="394"/>
        <end position="411"/>
    </location>
</feature>
<feature type="transmembrane region" description="Helical" evidence="9">
    <location>
        <begin position="352"/>
        <end position="374"/>
    </location>
</feature>
<dbReference type="PANTHER" id="PTHR11629">
    <property type="entry name" value="VACUOLAR PROTON ATPASES"/>
    <property type="match status" value="1"/>
</dbReference>
<protein>
    <recommendedName>
        <fullName evidence="12">V-type ATP synthase subunit I</fullName>
    </recommendedName>
</protein>
<keyword evidence="8" id="KW-0175">Coiled coil</keyword>
<keyword evidence="3" id="KW-0813">Transport</keyword>
<keyword evidence="4 9" id="KW-0812">Transmembrane</keyword>
<comment type="similarity">
    <text evidence="2">Belongs to the V-ATPase 116 kDa subunit family.</text>
</comment>
<feature type="transmembrane region" description="Helical" evidence="9">
    <location>
        <begin position="449"/>
        <end position="469"/>
    </location>
</feature>
<name>A0ABM7WPS6_9BACT</name>
<keyword evidence="6" id="KW-0406">Ion transport</keyword>
<evidence type="ECO:0000256" key="6">
    <source>
        <dbReference type="ARBA" id="ARBA00023065"/>
    </source>
</evidence>
<feature type="transmembrane region" description="Helical" evidence="9">
    <location>
        <begin position="312"/>
        <end position="340"/>
    </location>
</feature>
<feature type="coiled-coil region" evidence="8">
    <location>
        <begin position="183"/>
        <end position="238"/>
    </location>
</feature>
<evidence type="ECO:0000256" key="1">
    <source>
        <dbReference type="ARBA" id="ARBA00004141"/>
    </source>
</evidence>
<keyword evidence="5 9" id="KW-1133">Transmembrane helix</keyword>
<keyword evidence="7 9" id="KW-0472">Membrane</keyword>
<evidence type="ECO:0000256" key="3">
    <source>
        <dbReference type="ARBA" id="ARBA00022448"/>
    </source>
</evidence>
<gene>
    <name evidence="10" type="ORF">AMOR_04560</name>
</gene>
<accession>A0ABM7WPS6</accession>
<keyword evidence="11" id="KW-1185">Reference proteome</keyword>
<dbReference type="Proteomes" id="UP001162891">
    <property type="component" value="Chromosome"/>
</dbReference>
<proteinExistence type="inferred from homology"/>
<reference evidence="11" key="1">
    <citation type="journal article" date="2022" name="Int. J. Syst. Evol. Microbiol.">
        <title>Anaeromyxobacter oryzae sp. nov., Anaeromyxobacter diazotrophicus sp. nov. and Anaeromyxobacter paludicola sp. nov., isolated from paddy soils.</title>
        <authorList>
            <person name="Itoh H."/>
            <person name="Xu Z."/>
            <person name="Mise K."/>
            <person name="Masuda Y."/>
            <person name="Ushijima N."/>
            <person name="Hayakawa C."/>
            <person name="Shiratori Y."/>
            <person name="Senoo K."/>
        </authorList>
    </citation>
    <scope>NUCLEOTIDE SEQUENCE [LARGE SCALE GENOMIC DNA]</scope>
    <source>
        <strain evidence="11">Red232</strain>
    </source>
</reference>
<comment type="subcellular location">
    <subcellularLocation>
        <location evidence="1">Membrane</location>
        <topology evidence="1">Multi-pass membrane protein</topology>
    </subcellularLocation>
</comment>
<feature type="transmembrane region" description="Helical" evidence="9">
    <location>
        <begin position="423"/>
        <end position="443"/>
    </location>
</feature>
<evidence type="ECO:0000256" key="9">
    <source>
        <dbReference type="SAM" id="Phobius"/>
    </source>
</evidence>
<evidence type="ECO:0000256" key="2">
    <source>
        <dbReference type="ARBA" id="ARBA00009904"/>
    </source>
</evidence>
<evidence type="ECO:0008006" key="12">
    <source>
        <dbReference type="Google" id="ProtNLM"/>
    </source>
</evidence>
<evidence type="ECO:0000313" key="10">
    <source>
        <dbReference type="EMBL" id="BDG01460.1"/>
    </source>
</evidence>
<dbReference type="RefSeq" id="WP_248358012.1">
    <property type="nucleotide sequence ID" value="NZ_AP025591.1"/>
</dbReference>
<evidence type="ECO:0000313" key="11">
    <source>
        <dbReference type="Proteomes" id="UP001162891"/>
    </source>
</evidence>
<sequence length="591" mass="63297">MAIVPLAKVTLYGPAAEKEAVLEGLQRLGCLHLVDLHPGAARGPDAARAGQRAREALQYLEDSPVRRREPERPAAVDVEGLVREALEVRDRAHALAEEREQLRARAAELEPWGDFELAGWARDGALRFSFHVVPLYNLALLAAVDAPWRIVGRDHRFAYVVVVAPEPPPGMPGAPVALDPRSLSTVRARLEHVERELEELDYRRIGLTLHASALRAALDAADDRAAREQAARATLERDEVLAVQGWAPRDRVAALRQYATDRRLAITVAEPGLGEAPPTLLANPPALRGGEALVNFYRTPGYHMWDPSKAVFLSFVAFFGMILSDAAYGAVLGLGTLLAWRRLGRAAGGARGLLAALAISSVVYGVLVGSYFGWVPPRGSLLAKAHLLDAEDQGVMMLISIGIGVAHLSAANLTSAWRRRRSLAALAPLGWTVVLLAGFWVGVARAHPGAVRLGLGGVGLGLALVLLFSSEHPVSFAPRALVSRLLEGLKGITEVSKVFGDVLSYLRLFALGLAAIKLAEAFNSLAASSFALRGVGILLGIVVLVAGHAINLAMGILGGVVHGLRLNVIEFFNWSLPVEGEPYRAFTRKAA</sequence>
<evidence type="ECO:0000256" key="5">
    <source>
        <dbReference type="ARBA" id="ARBA00022989"/>
    </source>
</evidence>
<evidence type="ECO:0000256" key="4">
    <source>
        <dbReference type="ARBA" id="ARBA00022692"/>
    </source>
</evidence>
<dbReference type="PANTHER" id="PTHR11629:SF63">
    <property type="entry name" value="V-TYPE PROTON ATPASE SUBUNIT A"/>
    <property type="match status" value="1"/>
</dbReference>
<evidence type="ECO:0000256" key="8">
    <source>
        <dbReference type="SAM" id="Coils"/>
    </source>
</evidence>